<dbReference type="EMBL" id="NHYE01000329">
    <property type="protein sequence ID" value="PPR06402.1"/>
    <property type="molecule type" value="Genomic_DNA"/>
</dbReference>
<name>A0A409YTS0_9AGAR</name>
<dbReference type="Gene3D" id="3.80.10.10">
    <property type="entry name" value="Ribonuclease Inhibitor"/>
    <property type="match status" value="2"/>
</dbReference>
<dbReference type="SUPFAM" id="SSF52047">
    <property type="entry name" value="RNI-like"/>
    <property type="match status" value="2"/>
</dbReference>
<sequence>MEGVSSPCDCLDPLKHTRNEPSSVQRTLIPAFQTSFDSLPVEIISLVFMNLIQDTAQYAPRSCLTLGKICKRWRQIAWSTPHLWTKLVISPQHATSHADAVLAEEWLGRSGSLPLSIKLSTHPDDWHCTWQAVLQGCKEMLEVLGRYSDRWHCLTLSVPSTSLEGIGTLSCPPYQLRYLSLEADWDDREDFEIPNHPRIPTFLHCSPKVVELHSINVDLDWTLVTKLTLDLVEIVEVLYIFRTASNVSECTLSRIAFYGSDILTVTKGELIICPMLKSLSISFCDEEAPAVFCSAISLPALRRLSFTGREVELDMNDLILFLTQSSCALESLIIAESDYEQHSLIDLAPLLSSLTDLHILNNNYVHGSNDADTFYHLLSDPSQLPAHLLPPLSSSIPPYLPRLETFNWEGPAPYPWETLPGLLKPIIYDATPHCRPLKLVKIVSFRIEANMSFIPKDIVKQLLAFGNVFKCFDGSLESILRKIGRRMHVSFPQADGMIVGDHTKIERTSTISPPIAASVVSFDSLPVDIASLVFEDYIHCDSSPVNPHPHLTLGKICRRWRQIAWSTPRLWSQLFIYHRHASSQTDFELAREWLERSGSLPLVIEFSSFCRDNSCTCTWGTAVPKCKRMLEVLIQYSDRWQSLTLILPSPSLEGFTLSRPASMLHHLSLDAMWYDHAGGFEDPHYVRTSLFSSCSPRIVKMRFLNVDLDWTSVVDLTLDSVDIEDVLPVFRTAPNLSRCTLTNMSLYGPNISNLRKEGPMICPLLEVLNISFEDADVPSIFFTAVTLPALKQLSYGGHDIILSMDDLTSFLAQSSCALKSLTLEESDFEQSDNDLINLAPFLSSLKDLHIYSGAYYSYLPPTFYHFLADPGRIPVPLPCLETFSWEGFTPYPWETLPGLIEPIVDNDDQGSYRRPLKSVKITCLMDDVSYIPKEVLQRLLRYSEVKSNMQASGCPQLESSDGITVVDQTQIEQNPSKRSLSSAPGLSFDCLPFEIASTVFEHYVHFARSDNRPHAPLTLGRICRRWRQIAWSNTALWSQLVISRDNAISETHAVLADEWLNRSGTLPLSIEMYCYRLKLPYSWQVILQGCKRMLEVIFRYSDRWHSLILDVPATCLGGNGQPSSLLSKLCLIAYETEIELINFMIRPWTTSRMFANCSPNVVKLGSCINIDLDWRLATNITLGAVDIAEALRILQIASNMAHCTFQEISGPFGFDVTPKDFIVCPALEFLSICFIYPAASRFFCSAVRLPALKHLLFRGRQELPVSMDDLNLLVAQSLCFLKSLVIEEPNAEERGLIDLAPLLSSLTTLDVSRSNFANSSNQVDTFLQLLADPRLLPTRLLPISSSTMLPFLPCLETFHWDGPAPYHWTTLPGLFDPVVHNGASYRRPLKSVKINCKTISSHIPNEILQQLAEFRHVNFELTAVIDGVRTTLFAKSTELPSTS</sequence>
<dbReference type="InterPro" id="IPR032675">
    <property type="entry name" value="LRR_dom_sf"/>
</dbReference>
<dbReference type="SUPFAM" id="SSF81383">
    <property type="entry name" value="F-box domain"/>
    <property type="match status" value="1"/>
</dbReference>
<evidence type="ECO:0000259" key="1">
    <source>
        <dbReference type="Pfam" id="PF12937"/>
    </source>
</evidence>
<evidence type="ECO:0000313" key="3">
    <source>
        <dbReference type="Proteomes" id="UP000284706"/>
    </source>
</evidence>
<organism evidence="2 3">
    <name type="scientific">Gymnopilus dilepis</name>
    <dbReference type="NCBI Taxonomy" id="231916"/>
    <lineage>
        <taxon>Eukaryota</taxon>
        <taxon>Fungi</taxon>
        <taxon>Dikarya</taxon>
        <taxon>Basidiomycota</taxon>
        <taxon>Agaricomycotina</taxon>
        <taxon>Agaricomycetes</taxon>
        <taxon>Agaricomycetidae</taxon>
        <taxon>Agaricales</taxon>
        <taxon>Agaricineae</taxon>
        <taxon>Hymenogastraceae</taxon>
        <taxon>Gymnopilus</taxon>
    </lineage>
</organism>
<dbReference type="PANTHER" id="PTHR38926:SF72">
    <property type="entry name" value="IM:7136021-RELATED"/>
    <property type="match status" value="1"/>
</dbReference>
<dbReference type="Proteomes" id="UP000284706">
    <property type="component" value="Unassembled WGS sequence"/>
</dbReference>
<dbReference type="PANTHER" id="PTHR38926">
    <property type="entry name" value="F-BOX DOMAIN CONTAINING PROTEIN, EXPRESSED"/>
    <property type="match status" value="1"/>
</dbReference>
<dbReference type="InterPro" id="IPR001810">
    <property type="entry name" value="F-box_dom"/>
</dbReference>
<gene>
    <name evidence="2" type="ORF">CVT26_004848</name>
</gene>
<proteinExistence type="predicted"/>
<dbReference type="InterPro" id="IPR036047">
    <property type="entry name" value="F-box-like_dom_sf"/>
</dbReference>
<dbReference type="Pfam" id="PF12937">
    <property type="entry name" value="F-box-like"/>
    <property type="match status" value="1"/>
</dbReference>
<comment type="caution">
    <text evidence="2">The sequence shown here is derived from an EMBL/GenBank/DDBJ whole genome shotgun (WGS) entry which is preliminary data.</text>
</comment>
<dbReference type="Gene3D" id="1.20.1280.50">
    <property type="match status" value="1"/>
</dbReference>
<evidence type="ECO:0000313" key="2">
    <source>
        <dbReference type="EMBL" id="PPR06402.1"/>
    </source>
</evidence>
<reference evidence="2 3" key="1">
    <citation type="journal article" date="2018" name="Evol. Lett.">
        <title>Horizontal gene cluster transfer increased hallucinogenic mushroom diversity.</title>
        <authorList>
            <person name="Reynolds H.T."/>
            <person name="Vijayakumar V."/>
            <person name="Gluck-Thaler E."/>
            <person name="Korotkin H.B."/>
            <person name="Matheny P.B."/>
            <person name="Slot J.C."/>
        </authorList>
    </citation>
    <scope>NUCLEOTIDE SEQUENCE [LARGE SCALE GENOMIC DNA]</scope>
    <source>
        <strain evidence="2 3">SRW20</strain>
    </source>
</reference>
<accession>A0A409YTS0</accession>
<feature type="domain" description="F-box" evidence="1">
    <location>
        <begin position="36"/>
        <end position="89"/>
    </location>
</feature>
<dbReference type="OrthoDB" id="3139566at2759"/>
<keyword evidence="3" id="KW-1185">Reference proteome</keyword>
<protein>
    <recommendedName>
        <fullName evidence="1">F-box domain-containing protein</fullName>
    </recommendedName>
</protein>
<dbReference type="InParanoid" id="A0A409YTS0"/>